<keyword evidence="2" id="KW-1185">Reference proteome</keyword>
<dbReference type="eggNOG" id="COG3093">
    <property type="taxonomic scope" value="Bacteria"/>
</dbReference>
<dbReference type="GO" id="GO:0003677">
    <property type="term" value="F:DNA binding"/>
    <property type="evidence" value="ECO:0007669"/>
    <property type="project" value="InterPro"/>
</dbReference>
<dbReference type="STRING" id="269799.Gmet_2961"/>
<dbReference type="AlphaFoldDB" id="Q39RE6"/>
<evidence type="ECO:0000313" key="1">
    <source>
        <dbReference type="EMBL" id="ABB33178.1"/>
    </source>
</evidence>
<sequence length="93" mass="10221">MKNEHVGSSFDDFLEEEGLRAEAEAAAIKRVIAFQIEQEMKLANLSKTAMAERMCTSRTALDRLLDPANVSVTLQTLERAALALGKSLKIELA</sequence>
<proteinExistence type="predicted"/>
<dbReference type="HOGENOM" id="CLU_153953_1_0_7"/>
<gene>
    <name evidence="1" type="ordered locus">Gmet_2961</name>
</gene>
<reference evidence="1 2" key="2">
    <citation type="journal article" date="2009" name="BMC Microbiol.">
        <title>The genome sequence of Geobacter metallireducens: features of metabolism, physiology and regulation common and dissimilar to Geobacter sulfurreducens.</title>
        <authorList>
            <person name="Aklujkar M."/>
            <person name="Krushkal J."/>
            <person name="DiBartolo G."/>
            <person name="Lapidus A."/>
            <person name="Land M.L."/>
            <person name="Lovley D.R."/>
        </authorList>
    </citation>
    <scope>NUCLEOTIDE SEQUENCE [LARGE SCALE GENOMIC DNA]</scope>
    <source>
        <strain evidence="2">ATCC 53774 / DSM 7210 / GS-15</strain>
    </source>
</reference>
<reference evidence="1 2" key="1">
    <citation type="submission" date="2005-10" db="EMBL/GenBank/DDBJ databases">
        <title>Complete sequence of Geobacter metallireducens GS-15.</title>
        <authorList>
            <consortium name="US DOE Joint Genome Institute"/>
            <person name="Copeland A."/>
            <person name="Lucas S."/>
            <person name="Lapidus A."/>
            <person name="Barry K."/>
            <person name="Detter J.C."/>
            <person name="Glavina T."/>
            <person name="Hammon N."/>
            <person name="Israni S."/>
            <person name="Pitluck S."/>
            <person name="Di Bartolo G."/>
            <person name="Chain P."/>
            <person name="Schmutz J."/>
            <person name="Larimer F."/>
            <person name="Land M."/>
            <person name="Kyrpides N."/>
            <person name="Ivanova N."/>
            <person name="Richardson P."/>
        </authorList>
    </citation>
    <scope>NUCLEOTIDE SEQUENCE [LARGE SCALE GENOMIC DNA]</scope>
    <source>
        <strain evidence="2">ATCC 53774 / DSM 7210 / GS-15</strain>
    </source>
</reference>
<accession>Q39RE6</accession>
<protein>
    <submittedName>
        <fullName evidence="1">Antitoxin, XRE family</fullName>
    </submittedName>
</protein>
<dbReference type="Gene3D" id="1.10.260.40">
    <property type="entry name" value="lambda repressor-like DNA-binding domains"/>
    <property type="match status" value="1"/>
</dbReference>
<dbReference type="RefSeq" id="WP_004512895.1">
    <property type="nucleotide sequence ID" value="NC_007517.1"/>
</dbReference>
<name>Q39RE6_GEOMG</name>
<organism evidence="1 2">
    <name type="scientific">Geobacter metallireducens (strain ATCC 53774 / DSM 7210 / GS-15)</name>
    <dbReference type="NCBI Taxonomy" id="269799"/>
    <lineage>
        <taxon>Bacteria</taxon>
        <taxon>Pseudomonadati</taxon>
        <taxon>Thermodesulfobacteriota</taxon>
        <taxon>Desulfuromonadia</taxon>
        <taxon>Geobacterales</taxon>
        <taxon>Geobacteraceae</taxon>
        <taxon>Geobacter</taxon>
    </lineage>
</organism>
<dbReference type="EMBL" id="CP000148">
    <property type="protein sequence ID" value="ABB33178.1"/>
    <property type="molecule type" value="Genomic_DNA"/>
</dbReference>
<dbReference type="Proteomes" id="UP000007073">
    <property type="component" value="Chromosome"/>
</dbReference>
<dbReference type="KEGG" id="gme:Gmet_2961"/>
<dbReference type="SUPFAM" id="SSF47413">
    <property type="entry name" value="lambda repressor-like DNA-binding domains"/>
    <property type="match status" value="1"/>
</dbReference>
<evidence type="ECO:0000313" key="2">
    <source>
        <dbReference type="Proteomes" id="UP000007073"/>
    </source>
</evidence>
<dbReference type="InterPro" id="IPR010982">
    <property type="entry name" value="Lambda_DNA-bd_dom_sf"/>
</dbReference>